<dbReference type="InterPro" id="IPR036509">
    <property type="entry name" value="Met_Sox_Rdtase_MsrA_sf"/>
</dbReference>
<comment type="caution">
    <text evidence="6">The sequence shown here is derived from an EMBL/GenBank/DDBJ whole genome shotgun (WGS) entry which is preliminary data.</text>
</comment>
<dbReference type="PROSITE" id="PS51257">
    <property type="entry name" value="PROKAR_LIPOPROTEIN"/>
    <property type="match status" value="1"/>
</dbReference>
<comment type="similarity">
    <text evidence="4">Belongs to the MsrA Met sulfoxide reductase family.</text>
</comment>
<evidence type="ECO:0000256" key="4">
    <source>
        <dbReference type="HAMAP-Rule" id="MF_01401"/>
    </source>
</evidence>
<dbReference type="NCBIfam" id="TIGR00401">
    <property type="entry name" value="msrA"/>
    <property type="match status" value="1"/>
</dbReference>
<gene>
    <name evidence="4 6" type="primary">msrA</name>
    <name evidence="6" type="ORF">EYD45_03685</name>
</gene>
<dbReference type="InterPro" id="IPR002569">
    <property type="entry name" value="Met_Sox_Rdtase_MsrA_dom"/>
</dbReference>
<comment type="catalytic activity">
    <reaction evidence="2 4">
        <text>L-methionyl-[protein] + [thioredoxin]-disulfide + H2O = L-methionyl-(S)-S-oxide-[protein] + [thioredoxin]-dithiol</text>
        <dbReference type="Rhea" id="RHEA:14217"/>
        <dbReference type="Rhea" id="RHEA-COMP:10698"/>
        <dbReference type="Rhea" id="RHEA-COMP:10700"/>
        <dbReference type="Rhea" id="RHEA-COMP:12313"/>
        <dbReference type="Rhea" id="RHEA-COMP:12315"/>
        <dbReference type="ChEBI" id="CHEBI:15377"/>
        <dbReference type="ChEBI" id="CHEBI:16044"/>
        <dbReference type="ChEBI" id="CHEBI:29950"/>
        <dbReference type="ChEBI" id="CHEBI:44120"/>
        <dbReference type="ChEBI" id="CHEBI:50058"/>
        <dbReference type="EC" id="1.8.4.11"/>
    </reaction>
</comment>
<dbReference type="OrthoDB" id="4174719at2"/>
<dbReference type="Gene3D" id="3.30.1060.10">
    <property type="entry name" value="Peptide methionine sulphoxide reductase MsrA"/>
    <property type="match status" value="1"/>
</dbReference>
<comment type="function">
    <text evidence="4">Has an important function as a repair enzyme for proteins that have been inactivated by oxidation. Catalyzes the reversible oxidation-reduction of methionine sulfoxide in proteins to methionine.</text>
</comment>
<dbReference type="RefSeq" id="WP_130963009.1">
    <property type="nucleotide sequence ID" value="NZ_SIRT01000002.1"/>
</dbReference>
<dbReference type="SUPFAM" id="SSF55068">
    <property type="entry name" value="Peptide methionine sulfoxide reductase"/>
    <property type="match status" value="1"/>
</dbReference>
<feature type="domain" description="Peptide methionine sulphoxide reductase MsrA" evidence="5">
    <location>
        <begin position="8"/>
        <end position="159"/>
    </location>
</feature>
<evidence type="ECO:0000256" key="3">
    <source>
        <dbReference type="ARBA" id="ARBA00048782"/>
    </source>
</evidence>
<evidence type="ECO:0000313" key="7">
    <source>
        <dbReference type="Proteomes" id="UP000291142"/>
    </source>
</evidence>
<dbReference type="GO" id="GO:0033744">
    <property type="term" value="F:L-methionine:thioredoxin-disulfide S-oxidoreductase activity"/>
    <property type="evidence" value="ECO:0007669"/>
    <property type="project" value="RHEA"/>
</dbReference>
<accession>A0A4Q9FGM9</accession>
<feature type="active site" evidence="4">
    <location>
        <position position="15"/>
    </location>
</feature>
<evidence type="ECO:0000259" key="5">
    <source>
        <dbReference type="Pfam" id="PF01625"/>
    </source>
</evidence>
<evidence type="ECO:0000256" key="1">
    <source>
        <dbReference type="ARBA" id="ARBA00023002"/>
    </source>
</evidence>
<sequence>MSNKILQTATVGGGCFWCTEAIFQELKGVENVVSGYSGGTVPGHPTYREVCSGLTGHAEVVQITFNAAIISYEEILVMFMTTHNPTTLNKQGADRGTQYRSVIYYRNAQQKEIAEIVVKEIAPYYENPIVTEIAPLKIFYKAEAHHQEYYKNNKEQGYCSIVIAPKLKKLRELYKDKLR</sequence>
<keyword evidence="1 4" id="KW-0560">Oxidoreductase</keyword>
<proteinExistence type="inferred from homology"/>
<dbReference type="PANTHER" id="PTHR43774">
    <property type="entry name" value="PEPTIDE METHIONINE SULFOXIDE REDUCTASE"/>
    <property type="match status" value="1"/>
</dbReference>
<dbReference type="EMBL" id="SIRT01000002">
    <property type="protein sequence ID" value="TBN05390.1"/>
    <property type="molecule type" value="Genomic_DNA"/>
</dbReference>
<reference evidence="6 7" key="1">
    <citation type="submission" date="2019-02" db="EMBL/GenBank/DDBJ databases">
        <title>Hyunsoonleella sp., isolated from marine sediment.</title>
        <authorList>
            <person name="Liu B.-T."/>
        </authorList>
    </citation>
    <scope>NUCLEOTIDE SEQUENCE [LARGE SCALE GENOMIC DNA]</scope>
    <source>
        <strain evidence="6 7">T58</strain>
    </source>
</reference>
<keyword evidence="7" id="KW-1185">Reference proteome</keyword>
<dbReference type="PANTHER" id="PTHR43774:SF1">
    <property type="entry name" value="PEPTIDE METHIONINE SULFOXIDE REDUCTASE MSRA 2"/>
    <property type="match status" value="1"/>
</dbReference>
<dbReference type="GO" id="GO:0008113">
    <property type="term" value="F:peptide-methionine (S)-S-oxide reductase activity"/>
    <property type="evidence" value="ECO:0007669"/>
    <property type="project" value="UniProtKB-UniRule"/>
</dbReference>
<evidence type="ECO:0000256" key="2">
    <source>
        <dbReference type="ARBA" id="ARBA00047806"/>
    </source>
</evidence>
<organism evidence="6 7">
    <name type="scientific">Hyunsoonleella flava</name>
    <dbReference type="NCBI Taxonomy" id="2527939"/>
    <lineage>
        <taxon>Bacteria</taxon>
        <taxon>Pseudomonadati</taxon>
        <taxon>Bacteroidota</taxon>
        <taxon>Flavobacteriia</taxon>
        <taxon>Flavobacteriales</taxon>
        <taxon>Flavobacteriaceae</taxon>
    </lineage>
</organism>
<evidence type="ECO:0000313" key="6">
    <source>
        <dbReference type="EMBL" id="TBN05390.1"/>
    </source>
</evidence>
<name>A0A4Q9FGM9_9FLAO</name>
<dbReference type="Proteomes" id="UP000291142">
    <property type="component" value="Unassembled WGS sequence"/>
</dbReference>
<dbReference type="HAMAP" id="MF_01401">
    <property type="entry name" value="MsrA"/>
    <property type="match status" value="1"/>
</dbReference>
<dbReference type="AlphaFoldDB" id="A0A4Q9FGM9"/>
<dbReference type="EC" id="1.8.4.11" evidence="4"/>
<comment type="catalytic activity">
    <reaction evidence="3 4">
        <text>[thioredoxin]-disulfide + L-methionine + H2O = L-methionine (S)-S-oxide + [thioredoxin]-dithiol</text>
        <dbReference type="Rhea" id="RHEA:19993"/>
        <dbReference type="Rhea" id="RHEA-COMP:10698"/>
        <dbReference type="Rhea" id="RHEA-COMP:10700"/>
        <dbReference type="ChEBI" id="CHEBI:15377"/>
        <dbReference type="ChEBI" id="CHEBI:29950"/>
        <dbReference type="ChEBI" id="CHEBI:50058"/>
        <dbReference type="ChEBI" id="CHEBI:57844"/>
        <dbReference type="ChEBI" id="CHEBI:58772"/>
        <dbReference type="EC" id="1.8.4.11"/>
    </reaction>
</comment>
<protein>
    <recommendedName>
        <fullName evidence="4">Peptide methionine sulfoxide reductase MsrA</fullName>
        <shortName evidence="4">Protein-methionine-S-oxide reductase</shortName>
        <ecNumber evidence="4">1.8.4.11</ecNumber>
    </recommendedName>
    <alternativeName>
        <fullName evidence="4">Peptide-methionine (S)-S-oxide reductase</fullName>
        <shortName evidence="4">Peptide Met(O) reductase</shortName>
    </alternativeName>
</protein>
<dbReference type="Pfam" id="PF01625">
    <property type="entry name" value="PMSR"/>
    <property type="match status" value="1"/>
</dbReference>